<feature type="transmembrane region" description="Helical" evidence="9">
    <location>
        <begin position="239"/>
        <end position="258"/>
    </location>
</feature>
<evidence type="ECO:0000259" key="10">
    <source>
        <dbReference type="PROSITE" id="PS50850"/>
    </source>
</evidence>
<feature type="region of interest" description="Disordered" evidence="8">
    <location>
        <begin position="479"/>
        <end position="514"/>
    </location>
</feature>
<feature type="transmembrane region" description="Helical" evidence="9">
    <location>
        <begin position="406"/>
        <end position="429"/>
    </location>
</feature>
<dbReference type="OrthoDB" id="9812221at2"/>
<feature type="transmembrane region" description="Helical" evidence="9">
    <location>
        <begin position="343"/>
        <end position="362"/>
    </location>
</feature>
<evidence type="ECO:0000256" key="1">
    <source>
        <dbReference type="ARBA" id="ARBA00004651"/>
    </source>
</evidence>
<proteinExistence type="inferred from homology"/>
<dbReference type="PANTHER" id="PTHR42718:SF9">
    <property type="entry name" value="MAJOR FACILITATOR SUPERFAMILY MULTIDRUG TRANSPORTER MFSC"/>
    <property type="match status" value="1"/>
</dbReference>
<dbReference type="Pfam" id="PF07690">
    <property type="entry name" value="MFS_1"/>
    <property type="match status" value="1"/>
</dbReference>
<feature type="transmembrane region" description="Helical" evidence="9">
    <location>
        <begin position="57"/>
        <end position="77"/>
    </location>
</feature>
<dbReference type="InterPro" id="IPR011701">
    <property type="entry name" value="MFS"/>
</dbReference>
<dbReference type="RefSeq" id="WP_087136245.1">
    <property type="nucleotide sequence ID" value="NZ_FUKR01000021.1"/>
</dbReference>
<evidence type="ECO:0000256" key="3">
    <source>
        <dbReference type="ARBA" id="ARBA00022448"/>
    </source>
</evidence>
<keyword evidence="3" id="KW-0813">Transport</keyword>
<feature type="transmembrane region" description="Helical" evidence="9">
    <location>
        <begin position="171"/>
        <end position="193"/>
    </location>
</feature>
<dbReference type="GO" id="GO:0022857">
    <property type="term" value="F:transmembrane transporter activity"/>
    <property type="evidence" value="ECO:0007669"/>
    <property type="project" value="InterPro"/>
</dbReference>
<accession>A0A1R4IRN2</accession>
<dbReference type="SUPFAM" id="SSF103473">
    <property type="entry name" value="MFS general substrate transporter"/>
    <property type="match status" value="1"/>
</dbReference>
<keyword evidence="7 9" id="KW-0472">Membrane</keyword>
<dbReference type="Gene3D" id="1.20.1720.10">
    <property type="entry name" value="Multidrug resistance protein D"/>
    <property type="match status" value="1"/>
</dbReference>
<feature type="transmembrane region" description="Helical" evidence="9">
    <location>
        <begin position="205"/>
        <end position="227"/>
    </location>
</feature>
<dbReference type="PROSITE" id="PS50850">
    <property type="entry name" value="MFS"/>
    <property type="match status" value="1"/>
</dbReference>
<feature type="transmembrane region" description="Helical" evidence="9">
    <location>
        <begin position="20"/>
        <end position="45"/>
    </location>
</feature>
<dbReference type="NCBIfam" id="TIGR00711">
    <property type="entry name" value="efflux_EmrB"/>
    <property type="match status" value="1"/>
</dbReference>
<feature type="domain" description="Major facilitator superfamily (MFS) profile" evidence="10">
    <location>
        <begin position="19"/>
        <end position="475"/>
    </location>
</feature>
<dbReference type="Proteomes" id="UP000196778">
    <property type="component" value="Unassembled WGS sequence"/>
</dbReference>
<keyword evidence="4" id="KW-1003">Cell membrane</keyword>
<dbReference type="InterPro" id="IPR036259">
    <property type="entry name" value="MFS_trans_sf"/>
</dbReference>
<gene>
    <name evidence="11" type="ORF">FM119_03185</name>
</gene>
<reference evidence="12" key="1">
    <citation type="submission" date="2017-02" db="EMBL/GenBank/DDBJ databases">
        <authorList>
            <person name="Dridi B."/>
        </authorList>
    </citation>
    <scope>NUCLEOTIDE SEQUENCE [LARGE SCALE GENOMIC DNA]</scope>
    <source>
        <strain evidence="12">EB411</strain>
    </source>
</reference>
<organism evidence="11 12">
    <name type="scientific">Mycetocola reblochoni REB411</name>
    <dbReference type="NCBI Taxonomy" id="1255698"/>
    <lineage>
        <taxon>Bacteria</taxon>
        <taxon>Bacillati</taxon>
        <taxon>Actinomycetota</taxon>
        <taxon>Actinomycetes</taxon>
        <taxon>Micrococcales</taxon>
        <taxon>Microbacteriaceae</taxon>
        <taxon>Mycetocola</taxon>
    </lineage>
</organism>
<keyword evidence="12" id="KW-1185">Reference proteome</keyword>
<dbReference type="Gene3D" id="1.20.1250.20">
    <property type="entry name" value="MFS general substrate transporter like domains"/>
    <property type="match status" value="1"/>
</dbReference>
<keyword evidence="5 9" id="KW-0812">Transmembrane</keyword>
<evidence type="ECO:0000256" key="8">
    <source>
        <dbReference type="SAM" id="MobiDB-lite"/>
    </source>
</evidence>
<evidence type="ECO:0000256" key="5">
    <source>
        <dbReference type="ARBA" id="ARBA00022692"/>
    </source>
</evidence>
<evidence type="ECO:0000256" key="4">
    <source>
        <dbReference type="ARBA" id="ARBA00022475"/>
    </source>
</evidence>
<evidence type="ECO:0000256" key="9">
    <source>
        <dbReference type="SAM" id="Phobius"/>
    </source>
</evidence>
<evidence type="ECO:0000256" key="7">
    <source>
        <dbReference type="ARBA" id="ARBA00023136"/>
    </source>
</evidence>
<dbReference type="GO" id="GO:0005886">
    <property type="term" value="C:plasma membrane"/>
    <property type="evidence" value="ECO:0007669"/>
    <property type="project" value="UniProtKB-SubCell"/>
</dbReference>
<name>A0A1R4IRN2_9MICO</name>
<sequence>MSRDSTSTPPRLSGLERRVIGLLLVAAFVVILNETIMGVALPMIMEELSITAATGQWLSTAFMLTMAIVAPTTGYILQRFRLRPVFITAMSLFTTGTLIAGLSSAFAPLLLGRIVQASGTAIMMPLLMTTILTIVPPASRGRIMGAVSIVISVAPAIGPTVSGFILQSLSWQWLFLSVLPVAVIALVLGLIWLRNITETRPGHLDIPSVGLSVLAFGGIIFGLSSFGEAAGGEQLLSPWIPLGAGLVALALFIWRQLALAPSGRALLDLRAFARPVFRLNIAVIVIVMFALFGSIIVLPIYLQTVLGLSTLQTGLMLLPGGIVMGVMAPFVGRAFDRIGARPLVIPGSIIAAAALWGLASLTEASDPLMVIAVHVVLNIGLALMFTPLMTSALGSLPHELYSHGSAIFGTIQQLAAAAGTAIFITVMSLASAGALESGAEPLAATEKGIQAAFLTGAIVATVTVVVTLFVRKSVPEAADATPAEDADSALTASAATPATGSIPVVEAPERDERG</sequence>
<evidence type="ECO:0000313" key="11">
    <source>
        <dbReference type="EMBL" id="SJN22487.1"/>
    </source>
</evidence>
<keyword evidence="6 9" id="KW-1133">Transmembrane helix</keyword>
<protein>
    <submittedName>
        <fullName evidence="11">Putative transport protein</fullName>
    </submittedName>
</protein>
<dbReference type="PRINTS" id="PR01036">
    <property type="entry name" value="TCRTETB"/>
</dbReference>
<comment type="similarity">
    <text evidence="2">Belongs to the major facilitator superfamily. EmrB family.</text>
</comment>
<feature type="transmembrane region" description="Helical" evidence="9">
    <location>
        <begin position="314"/>
        <end position="331"/>
    </location>
</feature>
<evidence type="ECO:0000256" key="2">
    <source>
        <dbReference type="ARBA" id="ARBA00008537"/>
    </source>
</evidence>
<comment type="subcellular location">
    <subcellularLocation>
        <location evidence="1">Cell membrane</location>
        <topology evidence="1">Multi-pass membrane protein</topology>
    </subcellularLocation>
</comment>
<feature type="transmembrane region" description="Helical" evidence="9">
    <location>
        <begin position="449"/>
        <end position="470"/>
    </location>
</feature>
<feature type="transmembrane region" description="Helical" evidence="9">
    <location>
        <begin position="117"/>
        <end position="136"/>
    </location>
</feature>
<dbReference type="PANTHER" id="PTHR42718">
    <property type="entry name" value="MAJOR FACILITATOR SUPERFAMILY MULTIDRUG TRANSPORTER MFSC"/>
    <property type="match status" value="1"/>
</dbReference>
<feature type="transmembrane region" description="Helical" evidence="9">
    <location>
        <begin position="143"/>
        <end position="165"/>
    </location>
</feature>
<feature type="compositionally biased region" description="Low complexity" evidence="8">
    <location>
        <begin position="488"/>
        <end position="501"/>
    </location>
</feature>
<evidence type="ECO:0000313" key="12">
    <source>
        <dbReference type="Proteomes" id="UP000196778"/>
    </source>
</evidence>
<dbReference type="InterPro" id="IPR004638">
    <property type="entry name" value="EmrB-like"/>
</dbReference>
<dbReference type="AlphaFoldDB" id="A0A1R4IRN2"/>
<dbReference type="EMBL" id="FUKR01000021">
    <property type="protein sequence ID" value="SJN22487.1"/>
    <property type="molecule type" value="Genomic_DNA"/>
</dbReference>
<dbReference type="InterPro" id="IPR020846">
    <property type="entry name" value="MFS_dom"/>
</dbReference>
<evidence type="ECO:0000256" key="6">
    <source>
        <dbReference type="ARBA" id="ARBA00022989"/>
    </source>
</evidence>
<dbReference type="CDD" id="cd17503">
    <property type="entry name" value="MFS_LmrB_MDR_like"/>
    <property type="match status" value="1"/>
</dbReference>
<feature type="transmembrane region" description="Helical" evidence="9">
    <location>
        <begin position="279"/>
        <end position="302"/>
    </location>
</feature>
<feature type="transmembrane region" description="Helical" evidence="9">
    <location>
        <begin position="368"/>
        <end position="394"/>
    </location>
</feature>
<feature type="transmembrane region" description="Helical" evidence="9">
    <location>
        <begin position="89"/>
        <end position="111"/>
    </location>
</feature>